<accession>A0A8S9Z7P6</accession>
<reference evidence="1" key="1">
    <citation type="submission" date="2019-07" db="EMBL/GenBank/DDBJ databases">
        <title>Annotation for the trematode Paragonimus miyazaki's.</title>
        <authorList>
            <person name="Choi Y.-J."/>
        </authorList>
    </citation>
    <scope>NUCLEOTIDE SEQUENCE</scope>
    <source>
        <strain evidence="1">Japan</strain>
    </source>
</reference>
<evidence type="ECO:0000313" key="2">
    <source>
        <dbReference type="Proteomes" id="UP000822476"/>
    </source>
</evidence>
<gene>
    <name evidence="1" type="ORF">EG68_01545</name>
</gene>
<name>A0A8S9Z7P6_9TREM</name>
<dbReference type="AlphaFoldDB" id="A0A8S9Z7P6"/>
<dbReference type="EMBL" id="JTDE01000375">
    <property type="protein sequence ID" value="KAF7261443.1"/>
    <property type="molecule type" value="Genomic_DNA"/>
</dbReference>
<organism evidence="1 2">
    <name type="scientific">Paragonimus skrjabini miyazakii</name>
    <dbReference type="NCBI Taxonomy" id="59628"/>
    <lineage>
        <taxon>Eukaryota</taxon>
        <taxon>Metazoa</taxon>
        <taxon>Spiralia</taxon>
        <taxon>Lophotrochozoa</taxon>
        <taxon>Platyhelminthes</taxon>
        <taxon>Trematoda</taxon>
        <taxon>Digenea</taxon>
        <taxon>Plagiorchiida</taxon>
        <taxon>Troglotremata</taxon>
        <taxon>Troglotrematidae</taxon>
        <taxon>Paragonimus</taxon>
    </lineage>
</organism>
<evidence type="ECO:0000313" key="1">
    <source>
        <dbReference type="EMBL" id="KAF7261443.1"/>
    </source>
</evidence>
<sequence>MKTLHTQRLDCESTLQDHRLESGLPADCIHSPVSAQKNIRVHRPILVPKPWCNVTFSFIWLNIRKMIYKPLETTP</sequence>
<comment type="caution">
    <text evidence="1">The sequence shown here is derived from an EMBL/GenBank/DDBJ whole genome shotgun (WGS) entry which is preliminary data.</text>
</comment>
<proteinExistence type="predicted"/>
<dbReference type="Proteomes" id="UP000822476">
    <property type="component" value="Unassembled WGS sequence"/>
</dbReference>
<keyword evidence="2" id="KW-1185">Reference proteome</keyword>
<protein>
    <submittedName>
        <fullName evidence="1">Uncharacterized protein</fullName>
    </submittedName>
</protein>